<dbReference type="AlphaFoldDB" id="A0A9W7A8Z4"/>
<gene>
    <name evidence="8" type="ORF">TrST_g8842</name>
</gene>
<dbReference type="PROSITE" id="PS50850">
    <property type="entry name" value="MFS"/>
    <property type="match status" value="1"/>
</dbReference>
<evidence type="ECO:0000313" key="9">
    <source>
        <dbReference type="Proteomes" id="UP001165085"/>
    </source>
</evidence>
<feature type="transmembrane region" description="Helical" evidence="6">
    <location>
        <begin position="312"/>
        <end position="336"/>
    </location>
</feature>
<dbReference type="PANTHER" id="PTHR23511:SF5">
    <property type="entry name" value="MAJOR FACILITATOR-TYPE TRANSPORTER HXNZ-RELATED"/>
    <property type="match status" value="1"/>
</dbReference>
<accession>A0A9W7A8Z4</accession>
<feature type="transmembrane region" description="Helical" evidence="6">
    <location>
        <begin position="141"/>
        <end position="158"/>
    </location>
</feature>
<feature type="transmembrane region" description="Helical" evidence="6">
    <location>
        <begin position="202"/>
        <end position="219"/>
    </location>
</feature>
<dbReference type="Proteomes" id="UP001165085">
    <property type="component" value="Unassembled WGS sequence"/>
</dbReference>
<protein>
    <recommendedName>
        <fullName evidence="7">Major facilitator superfamily (MFS) profile domain-containing protein</fullName>
    </recommendedName>
</protein>
<dbReference type="SUPFAM" id="SSF103473">
    <property type="entry name" value="MFS general substrate transporter"/>
    <property type="match status" value="1"/>
</dbReference>
<comment type="subcellular location">
    <subcellularLocation>
        <location evidence="1">Membrane</location>
        <topology evidence="1">Multi-pass membrane protein</topology>
    </subcellularLocation>
</comment>
<evidence type="ECO:0000313" key="8">
    <source>
        <dbReference type="EMBL" id="GMH66331.1"/>
    </source>
</evidence>
<evidence type="ECO:0000259" key="7">
    <source>
        <dbReference type="PROSITE" id="PS50850"/>
    </source>
</evidence>
<keyword evidence="9" id="KW-1185">Reference proteome</keyword>
<feature type="transmembrane region" description="Helical" evidence="6">
    <location>
        <begin position="392"/>
        <end position="415"/>
    </location>
</feature>
<evidence type="ECO:0000256" key="1">
    <source>
        <dbReference type="ARBA" id="ARBA00004141"/>
    </source>
</evidence>
<evidence type="ECO:0000256" key="4">
    <source>
        <dbReference type="ARBA" id="ARBA00022989"/>
    </source>
</evidence>
<feature type="transmembrane region" description="Helical" evidence="6">
    <location>
        <begin position="164"/>
        <end position="190"/>
    </location>
</feature>
<dbReference type="GO" id="GO:0016020">
    <property type="term" value="C:membrane"/>
    <property type="evidence" value="ECO:0007669"/>
    <property type="project" value="UniProtKB-SubCell"/>
</dbReference>
<dbReference type="Gene3D" id="1.20.1250.20">
    <property type="entry name" value="MFS general substrate transporter like domains"/>
    <property type="match status" value="1"/>
</dbReference>
<evidence type="ECO:0000256" key="3">
    <source>
        <dbReference type="ARBA" id="ARBA00022692"/>
    </source>
</evidence>
<dbReference type="Pfam" id="PF00083">
    <property type="entry name" value="Sugar_tr"/>
    <property type="match status" value="1"/>
</dbReference>
<comment type="caution">
    <text evidence="8">The sequence shown here is derived from an EMBL/GenBank/DDBJ whole genome shotgun (WGS) entry which is preliminary data.</text>
</comment>
<dbReference type="OrthoDB" id="4139357at2759"/>
<dbReference type="InterPro" id="IPR005828">
    <property type="entry name" value="MFS_sugar_transport-like"/>
</dbReference>
<reference evidence="9" key="1">
    <citation type="journal article" date="2023" name="Commun. Biol.">
        <title>Genome analysis of Parmales, the sister group of diatoms, reveals the evolutionary specialization of diatoms from phago-mixotrophs to photoautotrophs.</title>
        <authorList>
            <person name="Ban H."/>
            <person name="Sato S."/>
            <person name="Yoshikawa S."/>
            <person name="Yamada K."/>
            <person name="Nakamura Y."/>
            <person name="Ichinomiya M."/>
            <person name="Sato N."/>
            <person name="Blanc-Mathieu R."/>
            <person name="Endo H."/>
            <person name="Kuwata A."/>
            <person name="Ogata H."/>
        </authorList>
    </citation>
    <scope>NUCLEOTIDE SEQUENCE [LARGE SCALE GENOMIC DNA]</scope>
    <source>
        <strain evidence="9">NIES 3701</strain>
    </source>
</reference>
<organism evidence="8 9">
    <name type="scientific">Triparma strigata</name>
    <dbReference type="NCBI Taxonomy" id="1606541"/>
    <lineage>
        <taxon>Eukaryota</taxon>
        <taxon>Sar</taxon>
        <taxon>Stramenopiles</taxon>
        <taxon>Ochrophyta</taxon>
        <taxon>Bolidophyceae</taxon>
        <taxon>Parmales</taxon>
        <taxon>Triparmaceae</taxon>
        <taxon>Triparma</taxon>
    </lineage>
</organism>
<keyword evidence="5 6" id="KW-0472">Membrane</keyword>
<name>A0A9W7A8Z4_9STRA</name>
<evidence type="ECO:0000256" key="5">
    <source>
        <dbReference type="ARBA" id="ARBA00023136"/>
    </source>
</evidence>
<keyword evidence="4 6" id="KW-1133">Transmembrane helix</keyword>
<dbReference type="InterPro" id="IPR020846">
    <property type="entry name" value="MFS_dom"/>
</dbReference>
<dbReference type="PANTHER" id="PTHR23511">
    <property type="entry name" value="SYNAPTIC VESICLE GLYCOPROTEIN 2"/>
    <property type="match status" value="1"/>
</dbReference>
<dbReference type="GO" id="GO:0022857">
    <property type="term" value="F:transmembrane transporter activity"/>
    <property type="evidence" value="ECO:0007669"/>
    <property type="project" value="InterPro"/>
</dbReference>
<evidence type="ECO:0000256" key="6">
    <source>
        <dbReference type="SAM" id="Phobius"/>
    </source>
</evidence>
<evidence type="ECO:0000256" key="2">
    <source>
        <dbReference type="ARBA" id="ARBA00022448"/>
    </source>
</evidence>
<sequence>MWRIIRSDFQARLLDSGDLFEEALLSEDRPLRRVYHRGHILIPLSVMRLNEHQDIKSAATVPEILTALPECSFPYTTICTVSVGLLSLSDSSEVLLLSFLPELLPWDNMNIPLLMSSTFIGELIGSVLLTPLADIYGRRPVSLFSSFTILCAGILSSLSPNFPIFLLTRLVVGIGIGALSGPYDLLAELLPPKARGKKLLEVQYYWTLGSLLPILFLTLTKNWRVFTFLCSLPSFITFTTFLVYSCESPEWLLTQRRNEEARTTLKWIYKWHGYKGNFEDTLLKPSVSLVSHDSKSDTKCLSNVHRLFERDVLPVTVPLFMVWFCFGFGYYGLVFLTSRIFTEEGGEGGEGGNEEIFDTVSITLSALSEFLGTTVVWFTIDSLGRRKSQTFSYTFAAIGVILMSFNIGTTFFSIIGRAAMMASTSVTWLHTPEVLQTSYRGTGHAFANGVARVGAFLCPYVVGNFSVKGAGTFISLVTFIAVFAANKLPESVEERGVGGEGKKGREEDEETEMIELDHADEEGMDMTPMAPVMIEL</sequence>
<proteinExistence type="predicted"/>
<feature type="domain" description="Major facilitator superfamily (MFS) profile" evidence="7">
    <location>
        <begin position="75"/>
        <end position="493"/>
    </location>
</feature>
<keyword evidence="3 6" id="KW-0812">Transmembrane</keyword>
<dbReference type="InterPro" id="IPR036259">
    <property type="entry name" value="MFS_trans_sf"/>
</dbReference>
<dbReference type="EMBL" id="BRXY01000107">
    <property type="protein sequence ID" value="GMH66331.1"/>
    <property type="molecule type" value="Genomic_DNA"/>
</dbReference>
<keyword evidence="2" id="KW-0813">Transport</keyword>
<feature type="transmembrane region" description="Helical" evidence="6">
    <location>
        <begin position="225"/>
        <end position="246"/>
    </location>
</feature>